<evidence type="ECO:0000256" key="1">
    <source>
        <dbReference type="SAM" id="Phobius"/>
    </source>
</evidence>
<organism evidence="2 3">
    <name type="scientific">Cirrhinus molitorella</name>
    <name type="common">mud carp</name>
    <dbReference type="NCBI Taxonomy" id="172907"/>
    <lineage>
        <taxon>Eukaryota</taxon>
        <taxon>Metazoa</taxon>
        <taxon>Chordata</taxon>
        <taxon>Craniata</taxon>
        <taxon>Vertebrata</taxon>
        <taxon>Euteleostomi</taxon>
        <taxon>Actinopterygii</taxon>
        <taxon>Neopterygii</taxon>
        <taxon>Teleostei</taxon>
        <taxon>Ostariophysi</taxon>
        <taxon>Cypriniformes</taxon>
        <taxon>Cyprinidae</taxon>
        <taxon>Labeoninae</taxon>
        <taxon>Labeonini</taxon>
        <taxon>Cirrhinus</taxon>
    </lineage>
</organism>
<evidence type="ECO:0000313" key="3">
    <source>
        <dbReference type="Proteomes" id="UP001558613"/>
    </source>
</evidence>
<keyword evidence="1" id="KW-0812">Transmembrane</keyword>
<proteinExistence type="predicted"/>
<sequence length="159" mass="17726">MDGWENWRVVCLAALSLEDVEDIYLFGTLITGFLLMGNLGGARGYRRLGRAVRNSDCGYGPQNGEYHGETSGFATDLGQNLDQRLSQGRAGDNKTSPENKITRRSEFLVPVPRTPVWTGFGLHRLTHTHTQLQIDNSLPYPISHAFVCFFPPRCGWVGL</sequence>
<reference evidence="2 3" key="1">
    <citation type="submission" date="2023-09" db="EMBL/GenBank/DDBJ databases">
        <authorList>
            <person name="Wang M."/>
        </authorList>
    </citation>
    <scope>NUCLEOTIDE SEQUENCE [LARGE SCALE GENOMIC DNA]</scope>
    <source>
        <strain evidence="2">GT-2023</strain>
        <tissue evidence="2">Liver</tissue>
    </source>
</reference>
<keyword evidence="3" id="KW-1185">Reference proteome</keyword>
<evidence type="ECO:0000313" key="2">
    <source>
        <dbReference type="EMBL" id="KAL1250531.1"/>
    </source>
</evidence>
<feature type="transmembrane region" description="Helical" evidence="1">
    <location>
        <begin position="23"/>
        <end position="41"/>
    </location>
</feature>
<dbReference type="Proteomes" id="UP001558613">
    <property type="component" value="Unassembled WGS sequence"/>
</dbReference>
<dbReference type="EMBL" id="JAYMGO010000022">
    <property type="protein sequence ID" value="KAL1250531.1"/>
    <property type="molecule type" value="Genomic_DNA"/>
</dbReference>
<gene>
    <name evidence="2" type="ORF">QQF64_018327</name>
</gene>
<comment type="caution">
    <text evidence="2">The sequence shown here is derived from an EMBL/GenBank/DDBJ whole genome shotgun (WGS) entry which is preliminary data.</text>
</comment>
<accession>A0ABR3LEL7</accession>
<keyword evidence="1" id="KW-1133">Transmembrane helix</keyword>
<keyword evidence="1" id="KW-0472">Membrane</keyword>
<name>A0ABR3LEL7_9TELE</name>
<protein>
    <submittedName>
        <fullName evidence="2">Uncharacterized protein</fullName>
    </submittedName>
</protein>